<protein>
    <submittedName>
        <fullName evidence="2">Uncharacterized protein</fullName>
    </submittedName>
</protein>
<organism evidence="2 3">
    <name type="scientific">Paenibacillus tyrfis</name>
    <dbReference type="NCBI Taxonomy" id="1501230"/>
    <lineage>
        <taxon>Bacteria</taxon>
        <taxon>Bacillati</taxon>
        <taxon>Bacillota</taxon>
        <taxon>Bacilli</taxon>
        <taxon>Bacillales</taxon>
        <taxon>Paenibacillaceae</taxon>
        <taxon>Paenibacillus</taxon>
    </lineage>
</organism>
<comment type="caution">
    <text evidence="2">The sequence shown here is derived from an EMBL/GenBank/DDBJ whole genome shotgun (WGS) entry which is preliminary data.</text>
</comment>
<evidence type="ECO:0000313" key="3">
    <source>
        <dbReference type="Proteomes" id="UP000028123"/>
    </source>
</evidence>
<keyword evidence="1" id="KW-0472">Membrane</keyword>
<name>A0A081P7L5_9BACL</name>
<gene>
    <name evidence="2" type="ORF">ET33_33160</name>
</gene>
<evidence type="ECO:0000313" key="2">
    <source>
        <dbReference type="EMBL" id="KEQ26688.1"/>
    </source>
</evidence>
<keyword evidence="1" id="KW-0812">Transmembrane</keyword>
<dbReference type="Proteomes" id="UP000028123">
    <property type="component" value="Unassembled WGS sequence"/>
</dbReference>
<keyword evidence="3" id="KW-1185">Reference proteome</keyword>
<sequence length="92" mass="10320">MSTTLTASLIVSIFIIYALGLVFLLKFLTTKALTKKSAVYFVLGGIAFLVQSYMLYDNLNKGALSSTNILLFILVLMMFYRGYTSWKSEKAK</sequence>
<evidence type="ECO:0000256" key="1">
    <source>
        <dbReference type="SAM" id="Phobius"/>
    </source>
</evidence>
<accession>A0A081P7L5</accession>
<feature type="transmembrane region" description="Helical" evidence="1">
    <location>
        <begin position="37"/>
        <end position="56"/>
    </location>
</feature>
<feature type="transmembrane region" description="Helical" evidence="1">
    <location>
        <begin position="62"/>
        <end position="80"/>
    </location>
</feature>
<keyword evidence="1" id="KW-1133">Transmembrane helix</keyword>
<reference evidence="2 3" key="1">
    <citation type="submission" date="2014-06" db="EMBL/GenBank/DDBJ databases">
        <title>Draft genome sequence of Paenibacillus sp. MSt1.</title>
        <authorList>
            <person name="Aw Y.K."/>
            <person name="Ong K.S."/>
            <person name="Gan H.M."/>
            <person name="Lee S.M."/>
        </authorList>
    </citation>
    <scope>NUCLEOTIDE SEQUENCE [LARGE SCALE GENOMIC DNA]</scope>
    <source>
        <strain evidence="2 3">MSt1</strain>
    </source>
</reference>
<proteinExistence type="predicted"/>
<dbReference type="AlphaFoldDB" id="A0A081P7L5"/>
<feature type="transmembrane region" description="Helical" evidence="1">
    <location>
        <begin position="6"/>
        <end position="25"/>
    </location>
</feature>
<dbReference type="EMBL" id="JNVM01000006">
    <property type="protein sequence ID" value="KEQ26688.1"/>
    <property type="molecule type" value="Genomic_DNA"/>
</dbReference>